<sequence>MGSGFLLVVLSAVLGLFAPTVSAAAAPTNWKTAVGWNGTVLPSLGTSVGPFTAPGTSTAKASPAVAAAVAPVSDLGSPGGVFICQNTDWQGLCGYAVEPMNECILLASPWLNTISSFGPDPGATCFAFASGNCDNGEAKWSFTYPGDDSGGLATTDPFNDQITSFACVSS</sequence>
<keyword evidence="3" id="KW-1185">Reference proteome</keyword>
<accession>A0A8H6XDM7</accession>
<dbReference type="OrthoDB" id="5401396at2759"/>
<feature type="signal peptide" evidence="1">
    <location>
        <begin position="1"/>
        <end position="23"/>
    </location>
</feature>
<dbReference type="EMBL" id="JACAZH010000032">
    <property type="protein sequence ID" value="KAF7338804.1"/>
    <property type="molecule type" value="Genomic_DNA"/>
</dbReference>
<dbReference type="Proteomes" id="UP000623467">
    <property type="component" value="Unassembled WGS sequence"/>
</dbReference>
<comment type="caution">
    <text evidence="2">The sequence shown here is derived from an EMBL/GenBank/DDBJ whole genome shotgun (WGS) entry which is preliminary data.</text>
</comment>
<feature type="chain" id="PRO_5034898232" evidence="1">
    <location>
        <begin position="24"/>
        <end position="170"/>
    </location>
</feature>
<name>A0A8H6XDM7_9AGAR</name>
<organism evidence="2 3">
    <name type="scientific">Mycena sanguinolenta</name>
    <dbReference type="NCBI Taxonomy" id="230812"/>
    <lineage>
        <taxon>Eukaryota</taxon>
        <taxon>Fungi</taxon>
        <taxon>Dikarya</taxon>
        <taxon>Basidiomycota</taxon>
        <taxon>Agaricomycotina</taxon>
        <taxon>Agaricomycetes</taxon>
        <taxon>Agaricomycetidae</taxon>
        <taxon>Agaricales</taxon>
        <taxon>Marasmiineae</taxon>
        <taxon>Mycenaceae</taxon>
        <taxon>Mycena</taxon>
    </lineage>
</organism>
<proteinExistence type="predicted"/>
<dbReference type="AlphaFoldDB" id="A0A8H6XDM7"/>
<gene>
    <name evidence="2" type="ORF">MSAN_02203000</name>
</gene>
<protein>
    <submittedName>
        <fullName evidence="2">Uncharacterized protein</fullName>
    </submittedName>
</protein>
<keyword evidence="1" id="KW-0732">Signal</keyword>
<evidence type="ECO:0000256" key="1">
    <source>
        <dbReference type="SAM" id="SignalP"/>
    </source>
</evidence>
<evidence type="ECO:0000313" key="2">
    <source>
        <dbReference type="EMBL" id="KAF7338804.1"/>
    </source>
</evidence>
<evidence type="ECO:0000313" key="3">
    <source>
        <dbReference type="Proteomes" id="UP000623467"/>
    </source>
</evidence>
<reference evidence="2" key="1">
    <citation type="submission" date="2020-05" db="EMBL/GenBank/DDBJ databases">
        <title>Mycena genomes resolve the evolution of fungal bioluminescence.</title>
        <authorList>
            <person name="Tsai I.J."/>
        </authorList>
    </citation>
    <scope>NUCLEOTIDE SEQUENCE</scope>
    <source>
        <strain evidence="2">160909Yilan</strain>
    </source>
</reference>